<name>A0AAT9FIP9_9BACT</name>
<dbReference type="AlphaFoldDB" id="A0AAT9FIP9"/>
<dbReference type="Pfam" id="PF00884">
    <property type="entry name" value="Sulfatase"/>
    <property type="match status" value="1"/>
</dbReference>
<dbReference type="PROSITE" id="PS00523">
    <property type="entry name" value="SULFATASE_1"/>
    <property type="match status" value="1"/>
</dbReference>
<evidence type="ECO:0000313" key="7">
    <source>
        <dbReference type="EMBL" id="BDS05888.1"/>
    </source>
</evidence>
<keyword evidence="5" id="KW-0732">Signal</keyword>
<reference evidence="7" key="1">
    <citation type="submission" date="2024-07" db="EMBL/GenBank/DDBJ databases">
        <title>Complete genome sequence of Verrucomicrobiaceae bacterium NT6N.</title>
        <authorList>
            <person name="Huang C."/>
            <person name="Takami H."/>
            <person name="Hamasaki K."/>
        </authorList>
    </citation>
    <scope>NUCLEOTIDE SEQUENCE</scope>
    <source>
        <strain evidence="7">NT6N</strain>
    </source>
</reference>
<dbReference type="InterPro" id="IPR000917">
    <property type="entry name" value="Sulfatase_N"/>
</dbReference>
<dbReference type="SUPFAM" id="SSF53649">
    <property type="entry name" value="Alkaline phosphatase-like"/>
    <property type="match status" value="1"/>
</dbReference>
<feature type="domain" description="Sulfatase N-terminal" evidence="6">
    <location>
        <begin position="31"/>
        <end position="367"/>
    </location>
</feature>
<dbReference type="Gene3D" id="3.40.720.10">
    <property type="entry name" value="Alkaline Phosphatase, subunit A"/>
    <property type="match status" value="1"/>
</dbReference>
<dbReference type="GO" id="GO:0046872">
    <property type="term" value="F:metal ion binding"/>
    <property type="evidence" value="ECO:0007669"/>
    <property type="project" value="UniProtKB-KW"/>
</dbReference>
<dbReference type="GO" id="GO:0004065">
    <property type="term" value="F:arylsulfatase activity"/>
    <property type="evidence" value="ECO:0007669"/>
    <property type="project" value="TreeGrafter"/>
</dbReference>
<evidence type="ECO:0000256" key="4">
    <source>
        <dbReference type="ARBA" id="ARBA00022837"/>
    </source>
</evidence>
<evidence type="ECO:0000256" key="2">
    <source>
        <dbReference type="ARBA" id="ARBA00022723"/>
    </source>
</evidence>
<dbReference type="PANTHER" id="PTHR42693">
    <property type="entry name" value="ARYLSULFATASE FAMILY MEMBER"/>
    <property type="match status" value="1"/>
</dbReference>
<evidence type="ECO:0000256" key="1">
    <source>
        <dbReference type="ARBA" id="ARBA00008779"/>
    </source>
</evidence>
<organism evidence="7">
    <name type="scientific">Oceaniferula spumae</name>
    <dbReference type="NCBI Taxonomy" id="2979115"/>
    <lineage>
        <taxon>Bacteria</taxon>
        <taxon>Pseudomonadati</taxon>
        <taxon>Verrucomicrobiota</taxon>
        <taxon>Verrucomicrobiia</taxon>
        <taxon>Verrucomicrobiales</taxon>
        <taxon>Verrucomicrobiaceae</taxon>
        <taxon>Oceaniferula</taxon>
    </lineage>
</organism>
<gene>
    <name evidence="7" type="ORF">NT6N_09280</name>
</gene>
<keyword evidence="2" id="KW-0479">Metal-binding</keyword>
<feature type="signal peptide" evidence="5">
    <location>
        <begin position="1"/>
        <end position="27"/>
    </location>
</feature>
<sequence length="479" mass="52632">MISVIKPSTLCGITCLLAAATTPLSHAADRPNLVIIFTDDQGYADLSCFGGKHVMTPHIDQMAKEGARLTSFYVAAPLCTPSRAALMTGCYPSRIDMSVPSSIEVQMKHTEGRNFPVCLAGDGRGLNPKELTIAEVAQSAGYKTGMFGKWHLGDQPEFLPTRQGFEEYFGIPYSHDIHPKHKNQKVFKFPPLPLLEGEKVIEIEPDADYLTRRITKRAVDFIKRHKDENFFLYVAHPLPHGPLAASPEIKKEYAQKLKAKGAAKGKGRGKSGLFPATIYEIDWSVGEILKALKEQGIDDNTIVIFSTDNGPAAGSAKPLRGKKGSTFEGGQRVPTVIRWPKGIPAGSVNDKMLTTMDVLPTFAKLSGAKLPDDLVIDGKDMMATLAKGAESPHQYFFYAHWGVLEGVRWKEWKLRIADGVVALYNLNQDIGEKHNVANEHPEIVQQLQEAMKGFEKDMKANVRPAGVVENPKPLSMSAE</sequence>
<comment type="similarity">
    <text evidence="1">Belongs to the sulfatase family.</text>
</comment>
<dbReference type="KEGG" id="osu:NT6N_09280"/>
<keyword evidence="4" id="KW-0106">Calcium</keyword>
<protein>
    <recommendedName>
        <fullName evidence="6">Sulfatase N-terminal domain-containing protein</fullName>
    </recommendedName>
</protein>
<dbReference type="InterPro" id="IPR050738">
    <property type="entry name" value="Sulfatase"/>
</dbReference>
<dbReference type="Gene3D" id="3.30.1120.10">
    <property type="match status" value="1"/>
</dbReference>
<dbReference type="CDD" id="cd16026">
    <property type="entry name" value="GALNS_like"/>
    <property type="match status" value="1"/>
</dbReference>
<dbReference type="InterPro" id="IPR017850">
    <property type="entry name" value="Alkaline_phosphatase_core_sf"/>
</dbReference>
<keyword evidence="3" id="KW-0378">Hydrolase</keyword>
<evidence type="ECO:0000259" key="6">
    <source>
        <dbReference type="Pfam" id="PF00884"/>
    </source>
</evidence>
<dbReference type="EMBL" id="AP026866">
    <property type="protein sequence ID" value="BDS05888.1"/>
    <property type="molecule type" value="Genomic_DNA"/>
</dbReference>
<dbReference type="InterPro" id="IPR024607">
    <property type="entry name" value="Sulfatase_CS"/>
</dbReference>
<dbReference type="PANTHER" id="PTHR42693:SF53">
    <property type="entry name" value="ENDO-4-O-SULFATASE"/>
    <property type="match status" value="1"/>
</dbReference>
<proteinExistence type="inferred from homology"/>
<accession>A0AAT9FIP9</accession>
<feature type="chain" id="PRO_5043792848" description="Sulfatase N-terminal domain-containing protein" evidence="5">
    <location>
        <begin position="28"/>
        <end position="479"/>
    </location>
</feature>
<evidence type="ECO:0000256" key="3">
    <source>
        <dbReference type="ARBA" id="ARBA00022801"/>
    </source>
</evidence>
<evidence type="ECO:0000256" key="5">
    <source>
        <dbReference type="SAM" id="SignalP"/>
    </source>
</evidence>